<evidence type="ECO:0000313" key="3">
    <source>
        <dbReference type="Proteomes" id="UP000026961"/>
    </source>
</evidence>
<reference evidence="2" key="2">
    <citation type="submission" date="2018-05" db="EMBL/GenBank/DDBJ databases">
        <title>OgluRS3 (Oryza glumaepatula Reference Sequence Version 3).</title>
        <authorList>
            <person name="Zhang J."/>
            <person name="Kudrna D."/>
            <person name="Lee S."/>
            <person name="Talag J."/>
            <person name="Welchert J."/>
            <person name="Wing R.A."/>
        </authorList>
    </citation>
    <scope>NUCLEOTIDE SEQUENCE [LARGE SCALE GENOMIC DNA]</scope>
</reference>
<dbReference type="Proteomes" id="UP000026961">
    <property type="component" value="Chromosome 3"/>
</dbReference>
<feature type="region of interest" description="Disordered" evidence="1">
    <location>
        <begin position="1"/>
        <end position="32"/>
    </location>
</feature>
<sequence>MVSSAAESSDARHDSGGDERQERGRAHRPSSIAMAWSTCLSSSDAAVPTSDHDQAAFFLSRKSSMLIDEGVRPWEHGRCHERARAVEPLELVGVAASAQPGGA</sequence>
<dbReference type="EnsemblPlants" id="OGLUM03G41140.1">
    <property type="protein sequence ID" value="OGLUM03G41140.1"/>
    <property type="gene ID" value="OGLUM03G41140"/>
</dbReference>
<keyword evidence="3" id="KW-1185">Reference proteome</keyword>
<name>A0A0D9ZFY3_9ORYZ</name>
<organism evidence="2">
    <name type="scientific">Oryza glumipatula</name>
    <dbReference type="NCBI Taxonomy" id="40148"/>
    <lineage>
        <taxon>Eukaryota</taxon>
        <taxon>Viridiplantae</taxon>
        <taxon>Streptophyta</taxon>
        <taxon>Embryophyta</taxon>
        <taxon>Tracheophyta</taxon>
        <taxon>Spermatophyta</taxon>
        <taxon>Magnoliopsida</taxon>
        <taxon>Liliopsida</taxon>
        <taxon>Poales</taxon>
        <taxon>Poaceae</taxon>
        <taxon>BOP clade</taxon>
        <taxon>Oryzoideae</taxon>
        <taxon>Oryzeae</taxon>
        <taxon>Oryzinae</taxon>
        <taxon>Oryza</taxon>
    </lineage>
</organism>
<dbReference type="Gramene" id="OGLUM03G41140.1">
    <property type="protein sequence ID" value="OGLUM03G41140.1"/>
    <property type="gene ID" value="OGLUM03G41140"/>
</dbReference>
<reference evidence="2" key="1">
    <citation type="submission" date="2015-04" db="UniProtKB">
        <authorList>
            <consortium name="EnsemblPlants"/>
        </authorList>
    </citation>
    <scope>IDENTIFICATION</scope>
</reference>
<proteinExistence type="predicted"/>
<dbReference type="HOGENOM" id="CLU_2267975_0_0_1"/>
<dbReference type="AlphaFoldDB" id="A0A0D9ZFY3"/>
<accession>A0A0D9ZFY3</accession>
<protein>
    <submittedName>
        <fullName evidence="2">Uncharacterized protein</fullName>
    </submittedName>
</protein>
<evidence type="ECO:0000256" key="1">
    <source>
        <dbReference type="SAM" id="MobiDB-lite"/>
    </source>
</evidence>
<evidence type="ECO:0000313" key="2">
    <source>
        <dbReference type="EnsemblPlants" id="OGLUM03G41140.1"/>
    </source>
</evidence>
<feature type="compositionally biased region" description="Basic and acidic residues" evidence="1">
    <location>
        <begin position="9"/>
        <end position="24"/>
    </location>
</feature>